<dbReference type="GO" id="GO:0004185">
    <property type="term" value="F:serine-type carboxypeptidase activity"/>
    <property type="evidence" value="ECO:0007669"/>
    <property type="project" value="InterPro"/>
</dbReference>
<evidence type="ECO:0000256" key="3">
    <source>
        <dbReference type="ARBA" id="ARBA00022729"/>
    </source>
</evidence>
<gene>
    <name evidence="5" type="ORF">OLC1_LOCUS22315</name>
</gene>
<reference evidence="5" key="1">
    <citation type="submission" date="2023-03" db="EMBL/GenBank/DDBJ databases">
        <authorList>
            <person name="Julca I."/>
        </authorList>
    </citation>
    <scope>NUCLEOTIDE SEQUENCE</scope>
</reference>
<keyword evidence="3" id="KW-0732">Signal</keyword>
<keyword evidence="6" id="KW-1185">Reference proteome</keyword>
<organism evidence="5 6">
    <name type="scientific">Oldenlandia corymbosa var. corymbosa</name>
    <dbReference type="NCBI Taxonomy" id="529605"/>
    <lineage>
        <taxon>Eukaryota</taxon>
        <taxon>Viridiplantae</taxon>
        <taxon>Streptophyta</taxon>
        <taxon>Embryophyta</taxon>
        <taxon>Tracheophyta</taxon>
        <taxon>Spermatophyta</taxon>
        <taxon>Magnoliopsida</taxon>
        <taxon>eudicotyledons</taxon>
        <taxon>Gunneridae</taxon>
        <taxon>Pentapetalae</taxon>
        <taxon>asterids</taxon>
        <taxon>lamiids</taxon>
        <taxon>Gentianales</taxon>
        <taxon>Rubiaceae</taxon>
        <taxon>Rubioideae</taxon>
        <taxon>Spermacoceae</taxon>
        <taxon>Hedyotis-Oldenlandia complex</taxon>
        <taxon>Oldenlandia</taxon>
    </lineage>
</organism>
<dbReference type="AlphaFoldDB" id="A0AAV1E865"/>
<keyword evidence="2" id="KW-0964">Secreted</keyword>
<dbReference type="PANTHER" id="PTHR11802">
    <property type="entry name" value="SERINE PROTEASE FAMILY S10 SERINE CARBOXYPEPTIDASE"/>
    <property type="match status" value="1"/>
</dbReference>
<proteinExistence type="inferred from homology"/>
<keyword evidence="4" id="KW-0325">Glycoprotein</keyword>
<dbReference type="EMBL" id="OX459125">
    <property type="protein sequence ID" value="CAI9115880.1"/>
    <property type="molecule type" value="Genomic_DNA"/>
</dbReference>
<dbReference type="SUPFAM" id="SSF53474">
    <property type="entry name" value="alpha/beta-Hydrolases"/>
    <property type="match status" value="2"/>
</dbReference>
<sequence>MQSKNECHNTGIVFEKLLKKSSYDGVNGGNEVGIEPKNDLKECFEKNLGSISKWVRCSSSLSFTDNDKLVKFHLRYFFSIRKTSKSLVSLYLSIKFLLLMQICSNLAKAGSIVSSIPGFQGPLPFELETGYIGVGESEDVQLFYYFIKSESNPETDPLLLWLTGGPGCSSFSGLAYEIGPIKFEPFLYDGSLPKLILNPYSWTKVASIIFVDQPVGTGFSYARTARASDSTSLKDSDQLYEFLRKWLIDHPDFISNPVYVGGDSYGGLLVPIVSQLISNGNEVGIEPKIDLKGYVVGNPGNTISDRNYRIPFAHGLGLISDELYQSLTDSCKGEYQRIDPSNALCLQHVKRYNQLLSGVNPAHILETICSFASPKPNETDGSRRSTIEMFSQQIEELKVGEPTPIKCRMDGYKLAYYWSNDKNVQEALHIRERSTPEWVRCNSSLSYTRNVGSVVPYHANLSIKGYRSLVYSGDHDMIVPHLATQAWIKSLNYQIIDDWRQWIVEGQVAGYARTYANKMTFATGGGHTAPEYKPQESYREMGKQIRPISSKGMNNSLFFCNLILLLLVLQTCSNFVRAGSIVKSLPGFQGPLPFELETGYIGVDESEDVQLFYYFIKSESNPETDPLLLWLTGGPGCSSLSGLAYEIGPIKFEPFQYDGSLPKLLINPYSWTKVASIIFVDQPVGTGFSYARTAKASHSSDLQVSDQLYEFLKKWLIDHPEFISNPFYVGGDSYAGIIVPIVSQFISNGNAVGVEPKINLKGYVLGNPGTNAASNNFQIPLAHGLGLISNELYQSLKDTCKGEYQKIDPSNALCLQYMQTFNQLLSGLNFAHILEQNCPFASPEPSKNFDGRRSAIEIFSQKIEELKVREPTPIKCRMDGYRLVYYWSNDKSVQEALHIHKGSIAEWIRCNYGLPYTTFVGDVVPYHANLSMKGYRSLVYSGDHDLLVPHLATQAWIKSLNYSIIDDWRQWIVGGQVAGYTRTYANKMTFATVKARISPFLPFLDMEVVIRRQSINQKNV</sequence>
<dbReference type="GO" id="GO:0019748">
    <property type="term" value="P:secondary metabolic process"/>
    <property type="evidence" value="ECO:0007669"/>
    <property type="project" value="UniProtKB-ARBA"/>
</dbReference>
<dbReference type="FunFam" id="3.40.50.1820:FF:000148">
    <property type="entry name" value="Serine carboxypeptidase-like 11"/>
    <property type="match status" value="2"/>
</dbReference>
<evidence type="ECO:0000313" key="6">
    <source>
        <dbReference type="Proteomes" id="UP001161247"/>
    </source>
</evidence>
<accession>A0AAV1E865</accession>
<evidence type="ECO:0000256" key="2">
    <source>
        <dbReference type="ARBA" id="ARBA00022525"/>
    </source>
</evidence>
<dbReference type="GO" id="GO:0006508">
    <property type="term" value="P:proteolysis"/>
    <property type="evidence" value="ECO:0007669"/>
    <property type="project" value="InterPro"/>
</dbReference>
<dbReference type="FunFam" id="3.40.50.12670:FF:000001">
    <property type="entry name" value="Carboxypeptidase"/>
    <property type="match status" value="1"/>
</dbReference>
<dbReference type="InterPro" id="IPR029058">
    <property type="entry name" value="AB_hydrolase_fold"/>
</dbReference>
<protein>
    <submittedName>
        <fullName evidence="5">OLC1v1016891C1</fullName>
    </submittedName>
</protein>
<comment type="similarity">
    <text evidence="1">Belongs to the peptidase S10 family.</text>
</comment>
<dbReference type="Gene3D" id="3.40.50.1820">
    <property type="entry name" value="alpha/beta hydrolase"/>
    <property type="match status" value="2"/>
</dbReference>
<dbReference type="Pfam" id="PF00450">
    <property type="entry name" value="Peptidase_S10"/>
    <property type="match status" value="2"/>
</dbReference>
<evidence type="ECO:0000313" key="5">
    <source>
        <dbReference type="EMBL" id="CAI9115880.1"/>
    </source>
</evidence>
<dbReference type="InterPro" id="IPR001563">
    <property type="entry name" value="Peptidase_S10"/>
</dbReference>
<evidence type="ECO:0000256" key="4">
    <source>
        <dbReference type="ARBA" id="ARBA00023180"/>
    </source>
</evidence>
<dbReference type="PRINTS" id="PR00724">
    <property type="entry name" value="CRBOXYPTASEC"/>
</dbReference>
<dbReference type="GO" id="GO:0016752">
    <property type="term" value="F:sinapoyltransferase activity"/>
    <property type="evidence" value="ECO:0007669"/>
    <property type="project" value="UniProtKB-ARBA"/>
</dbReference>
<dbReference type="PANTHER" id="PTHR11802:SF29">
    <property type="entry name" value="SERINE CARBOXYPEPTIDASE-LIKE 19"/>
    <property type="match status" value="1"/>
</dbReference>
<dbReference type="Proteomes" id="UP001161247">
    <property type="component" value="Chromosome 8"/>
</dbReference>
<evidence type="ECO:0000256" key="1">
    <source>
        <dbReference type="ARBA" id="ARBA00009431"/>
    </source>
</evidence>
<name>A0AAV1E865_OLDCO</name>
<dbReference type="Gene3D" id="3.40.50.12670">
    <property type="match status" value="1"/>
</dbReference>